<dbReference type="HOGENOM" id="CLU_008392_0_3_5"/>
<dbReference type="SUPFAM" id="SSF51445">
    <property type="entry name" value="(Trans)glycosidases"/>
    <property type="match status" value="1"/>
</dbReference>
<dbReference type="InterPro" id="IPR050226">
    <property type="entry name" value="NagZ_Beta-hexosaminidase"/>
</dbReference>
<dbReference type="eggNOG" id="COG1472">
    <property type="taxonomic scope" value="Bacteria"/>
</dbReference>
<accession>Q0AS43</accession>
<dbReference type="Proteomes" id="UP000001964">
    <property type="component" value="Chromosome"/>
</dbReference>
<dbReference type="InterPro" id="IPR001764">
    <property type="entry name" value="Glyco_hydro_3_N"/>
</dbReference>
<dbReference type="Gene3D" id="3.20.20.300">
    <property type="entry name" value="Glycoside hydrolase, family 3, N-terminal domain"/>
    <property type="match status" value="1"/>
</dbReference>
<dbReference type="PROSITE" id="PS51318">
    <property type="entry name" value="TAT"/>
    <property type="match status" value="1"/>
</dbReference>
<evidence type="ECO:0000259" key="6">
    <source>
        <dbReference type="Pfam" id="PF00933"/>
    </source>
</evidence>
<dbReference type="EC" id="3.2.1.52" evidence="3"/>
<dbReference type="InterPro" id="IPR006311">
    <property type="entry name" value="TAT_signal"/>
</dbReference>
<keyword evidence="5 7" id="KW-0326">Glycosidase</keyword>
<dbReference type="CAZy" id="GH3">
    <property type="family name" value="Glycoside Hydrolase Family 3"/>
</dbReference>
<dbReference type="GO" id="GO:0004563">
    <property type="term" value="F:beta-N-acetylhexosaminidase activity"/>
    <property type="evidence" value="ECO:0007669"/>
    <property type="project" value="UniProtKB-EC"/>
</dbReference>
<dbReference type="PANTHER" id="PTHR30480:SF13">
    <property type="entry name" value="BETA-HEXOSAMINIDASE"/>
    <property type="match status" value="1"/>
</dbReference>
<name>Q0AS43_MARMM</name>
<dbReference type="STRING" id="394221.Mmar10_0601"/>
<dbReference type="GO" id="GO:0005975">
    <property type="term" value="P:carbohydrate metabolic process"/>
    <property type="evidence" value="ECO:0007669"/>
    <property type="project" value="InterPro"/>
</dbReference>
<dbReference type="KEGG" id="mmr:Mmar10_0601"/>
<dbReference type="EMBL" id="CP000449">
    <property type="protein sequence ID" value="ABI64894.1"/>
    <property type="molecule type" value="Genomic_DNA"/>
</dbReference>
<sequence precursor="true">MFGAGKTSDGKRIMDRRRVLKSGIAATLTAAFGPAAGALVREAMERPLAERVGDMLLMGFIGSHSETEGADIIDAHLAAKRIGGVLFLRHNVRSREGAEGSAARFRATSPSSWMAIDQEGGLVQRLSRDLGYTHIPRAMQVAEARSPESAGDLYRLGAAEFHAAGFNMNLAPVADLHDPDNAVIGRHGRAYGADGETIAAYAGAFIDAFEAFGIACAIKHFPGHGRSRGDSHDGFVDISDSWSEAELAPFRQLIERGQAHVMMGGHLTNRQLDPTGAPVTFSAPVLEGLLRDQLGFTGVMMTDDLDMGAIRNNYSQHEAVISAIEAGNDMIMLSNSAAPDAELPQRIVGWVEAAISEGRLTEHRINQSVARLAVLKARVGL</sequence>
<comment type="similarity">
    <text evidence="2">Belongs to the glycosyl hydrolase 3 family.</text>
</comment>
<comment type="catalytic activity">
    <reaction evidence="1">
        <text>Hydrolysis of terminal non-reducing N-acetyl-D-hexosamine residues in N-acetyl-beta-D-hexosaminides.</text>
        <dbReference type="EC" id="3.2.1.52"/>
    </reaction>
</comment>
<dbReference type="PANTHER" id="PTHR30480">
    <property type="entry name" value="BETA-HEXOSAMINIDASE-RELATED"/>
    <property type="match status" value="1"/>
</dbReference>
<organism evidence="7 8">
    <name type="scientific">Maricaulis maris (strain MCS10)</name>
    <name type="common">Caulobacter maris</name>
    <dbReference type="NCBI Taxonomy" id="394221"/>
    <lineage>
        <taxon>Bacteria</taxon>
        <taxon>Pseudomonadati</taxon>
        <taxon>Pseudomonadota</taxon>
        <taxon>Alphaproteobacteria</taxon>
        <taxon>Maricaulales</taxon>
        <taxon>Maricaulaceae</taxon>
        <taxon>Maricaulis</taxon>
    </lineage>
</organism>
<protein>
    <recommendedName>
        <fullName evidence="3">beta-N-acetylhexosaminidase</fullName>
        <ecNumber evidence="3">3.2.1.52</ecNumber>
    </recommendedName>
</protein>
<evidence type="ECO:0000256" key="1">
    <source>
        <dbReference type="ARBA" id="ARBA00001231"/>
    </source>
</evidence>
<dbReference type="InterPro" id="IPR036962">
    <property type="entry name" value="Glyco_hydro_3_N_sf"/>
</dbReference>
<proteinExistence type="inferred from homology"/>
<reference evidence="7 8" key="1">
    <citation type="submission" date="2006-08" db="EMBL/GenBank/DDBJ databases">
        <title>Complete sequence of Maricaulis maris MCS10.</title>
        <authorList>
            <consortium name="US DOE Joint Genome Institute"/>
            <person name="Copeland A."/>
            <person name="Lucas S."/>
            <person name="Lapidus A."/>
            <person name="Barry K."/>
            <person name="Detter J.C."/>
            <person name="Glavina del Rio T."/>
            <person name="Hammon N."/>
            <person name="Israni S."/>
            <person name="Dalin E."/>
            <person name="Tice H."/>
            <person name="Pitluck S."/>
            <person name="Saunders E."/>
            <person name="Brettin T."/>
            <person name="Bruce D."/>
            <person name="Han C."/>
            <person name="Tapia R."/>
            <person name="Gilna P."/>
            <person name="Schmutz J."/>
            <person name="Larimer F."/>
            <person name="Land M."/>
            <person name="Hauser L."/>
            <person name="Kyrpides N."/>
            <person name="Mikhailova N."/>
            <person name="Viollier P."/>
            <person name="Stephens C."/>
            <person name="Richardson P."/>
        </authorList>
    </citation>
    <scope>NUCLEOTIDE SEQUENCE [LARGE SCALE GENOMIC DNA]</scope>
    <source>
        <strain evidence="7 8">MCS10</strain>
    </source>
</reference>
<keyword evidence="8" id="KW-1185">Reference proteome</keyword>
<dbReference type="InterPro" id="IPR017853">
    <property type="entry name" value="GH"/>
</dbReference>
<evidence type="ECO:0000256" key="5">
    <source>
        <dbReference type="ARBA" id="ARBA00023295"/>
    </source>
</evidence>
<evidence type="ECO:0000313" key="7">
    <source>
        <dbReference type="EMBL" id="ABI64894.1"/>
    </source>
</evidence>
<evidence type="ECO:0000256" key="2">
    <source>
        <dbReference type="ARBA" id="ARBA00005336"/>
    </source>
</evidence>
<feature type="domain" description="Glycoside hydrolase family 3 N-terminal" evidence="6">
    <location>
        <begin position="52"/>
        <end position="373"/>
    </location>
</feature>
<keyword evidence="4 7" id="KW-0378">Hydrolase</keyword>
<dbReference type="AlphaFoldDB" id="Q0AS43"/>
<gene>
    <name evidence="7" type="ordered locus">Mmar10_0601</name>
</gene>
<dbReference type="GO" id="GO:0009254">
    <property type="term" value="P:peptidoglycan turnover"/>
    <property type="evidence" value="ECO:0007669"/>
    <property type="project" value="TreeGrafter"/>
</dbReference>
<evidence type="ECO:0000313" key="8">
    <source>
        <dbReference type="Proteomes" id="UP000001964"/>
    </source>
</evidence>
<evidence type="ECO:0000256" key="4">
    <source>
        <dbReference type="ARBA" id="ARBA00022801"/>
    </source>
</evidence>
<dbReference type="Pfam" id="PF00933">
    <property type="entry name" value="Glyco_hydro_3"/>
    <property type="match status" value="1"/>
</dbReference>
<evidence type="ECO:0000256" key="3">
    <source>
        <dbReference type="ARBA" id="ARBA00012663"/>
    </source>
</evidence>